<dbReference type="PaxDb" id="2903-EOD04844"/>
<reference evidence="3" key="2">
    <citation type="submission" date="2024-10" db="UniProtKB">
        <authorList>
            <consortium name="EnsemblProtists"/>
        </authorList>
    </citation>
    <scope>IDENTIFICATION</scope>
</reference>
<dbReference type="GeneID" id="17250993"/>
<accession>A0A0D3I0Q9</accession>
<feature type="compositionally biased region" description="Polar residues" evidence="2">
    <location>
        <begin position="1142"/>
        <end position="1157"/>
    </location>
</feature>
<feature type="coiled-coil region" evidence="1">
    <location>
        <begin position="357"/>
        <end position="384"/>
    </location>
</feature>
<protein>
    <recommendedName>
        <fullName evidence="5">SAP domain-containing protein</fullName>
    </recommendedName>
</protein>
<reference evidence="4" key="1">
    <citation type="journal article" date="2013" name="Nature">
        <title>Pan genome of the phytoplankton Emiliania underpins its global distribution.</title>
        <authorList>
            <person name="Read B.A."/>
            <person name="Kegel J."/>
            <person name="Klute M.J."/>
            <person name="Kuo A."/>
            <person name="Lefebvre S.C."/>
            <person name="Maumus F."/>
            <person name="Mayer C."/>
            <person name="Miller J."/>
            <person name="Monier A."/>
            <person name="Salamov A."/>
            <person name="Young J."/>
            <person name="Aguilar M."/>
            <person name="Claverie J.M."/>
            <person name="Frickenhaus S."/>
            <person name="Gonzalez K."/>
            <person name="Herman E.K."/>
            <person name="Lin Y.C."/>
            <person name="Napier J."/>
            <person name="Ogata H."/>
            <person name="Sarno A.F."/>
            <person name="Shmutz J."/>
            <person name="Schroeder D."/>
            <person name="de Vargas C."/>
            <person name="Verret F."/>
            <person name="von Dassow P."/>
            <person name="Valentin K."/>
            <person name="Van de Peer Y."/>
            <person name="Wheeler G."/>
            <person name="Dacks J.B."/>
            <person name="Delwiche C.F."/>
            <person name="Dyhrman S.T."/>
            <person name="Glockner G."/>
            <person name="John U."/>
            <person name="Richards T."/>
            <person name="Worden A.Z."/>
            <person name="Zhang X."/>
            <person name="Grigoriev I.V."/>
            <person name="Allen A.E."/>
            <person name="Bidle K."/>
            <person name="Borodovsky M."/>
            <person name="Bowler C."/>
            <person name="Brownlee C."/>
            <person name="Cock J.M."/>
            <person name="Elias M."/>
            <person name="Gladyshev V.N."/>
            <person name="Groth M."/>
            <person name="Guda C."/>
            <person name="Hadaegh A."/>
            <person name="Iglesias-Rodriguez M.D."/>
            <person name="Jenkins J."/>
            <person name="Jones B.M."/>
            <person name="Lawson T."/>
            <person name="Leese F."/>
            <person name="Lindquist E."/>
            <person name="Lobanov A."/>
            <person name="Lomsadze A."/>
            <person name="Malik S.B."/>
            <person name="Marsh M.E."/>
            <person name="Mackinder L."/>
            <person name="Mock T."/>
            <person name="Mueller-Roeber B."/>
            <person name="Pagarete A."/>
            <person name="Parker M."/>
            <person name="Probert I."/>
            <person name="Quesneville H."/>
            <person name="Raines C."/>
            <person name="Rensing S.A."/>
            <person name="Riano-Pachon D.M."/>
            <person name="Richier S."/>
            <person name="Rokitta S."/>
            <person name="Shiraiwa Y."/>
            <person name="Soanes D.M."/>
            <person name="van der Giezen M."/>
            <person name="Wahlund T.M."/>
            <person name="Williams B."/>
            <person name="Wilson W."/>
            <person name="Wolfe G."/>
            <person name="Wurch L.L."/>
        </authorList>
    </citation>
    <scope>NUCLEOTIDE SEQUENCE</scope>
</reference>
<dbReference type="HOGENOM" id="CLU_243290_0_0_1"/>
<keyword evidence="1" id="KW-0175">Coiled coil</keyword>
<feature type="region of interest" description="Disordered" evidence="2">
    <location>
        <begin position="599"/>
        <end position="620"/>
    </location>
</feature>
<dbReference type="RefSeq" id="XP_005757273.1">
    <property type="nucleotide sequence ID" value="XM_005757216.1"/>
</dbReference>
<organism evidence="3 4">
    <name type="scientific">Emiliania huxleyi (strain CCMP1516)</name>
    <dbReference type="NCBI Taxonomy" id="280463"/>
    <lineage>
        <taxon>Eukaryota</taxon>
        <taxon>Haptista</taxon>
        <taxon>Haptophyta</taxon>
        <taxon>Prymnesiophyceae</taxon>
        <taxon>Isochrysidales</taxon>
        <taxon>Noelaerhabdaceae</taxon>
        <taxon>Emiliania</taxon>
    </lineage>
</organism>
<evidence type="ECO:0000313" key="4">
    <source>
        <dbReference type="Proteomes" id="UP000013827"/>
    </source>
</evidence>
<evidence type="ECO:0000313" key="3">
    <source>
        <dbReference type="EnsemblProtists" id="EOD04844"/>
    </source>
</evidence>
<proteinExistence type="predicted"/>
<sequence>MDAPTREAFLACVLAFEQLESGLRPFVQYIIEVPFIASALSLAAASELSALPQPWVWSQPYPSTTKVFPKSYGAWMKTDAVVQGWIRVLFGGAGTVGLHRLGKPSQIPWHNADEQKFADIVANAVKQRAAAWELAKMLIDSLDSDRAAAKAKTGAEGFAADGLLKLIRFCKVFEESVPPLHAAGVLDVGGPLDEAGRARNHTFHPSGASSFQLTQAEKEERIGKLEAVLGLVESWAGLPEDCRSAIAAAKARMAEMKAPGYATPADDRRRVYEMYLQTAAQMADLKVEAGAAKAELESIGQCMQTLCASLPNDWGRDITEAALHRLGLDQLPAQLSSVERQVAAITSSTQRRDEFALIDARQQREAAALQLRHADEKLQRLEDRPGVALLEDHSDIFVSLRLGEARRQALELKAAIEAERPGVKCFVSGNNPNGEYIDELICNALHNCRLVIIMGSRTYGLRTESAFSTFQELQWILQTRKPLFLVKMCEGPFEVSTTQVKLGSNIKFRLWLPGTAMPEGLVNEGQGVLVAMDADRAQVAAALLSQQQHLVAQQLAGVAGHVRLEDLGSAIPTARRLSMQPLLEALLSIGGGGAGATLPVASSSAGPPSSSSQSGGSTASSVMTITMEGSLSGPPPFDCQKFKERLASKLDMTTEQLKLRTVSRGGRRNHEVQTSPGLSIRVEVDEEGYLTYESSGYSSEDGSEASDLSAAETDIQSAVRLALRPQRRITPDAIEVLWTKEGSIIVCVKLDLPYALKLMDLYLRGDSSLKDELRVVGVGLVTASPDGAAMQPEESSMRQFDERAMPPARAAAPSLPPCSDCGAKSDFDLELGKATSRCGMVMPYRPAPARQAAKKSPTRIQKWYAEMSRRLGGLPSFVVKDASRMYHACLLKDKERQGCKDLDLALAALDRAMCKIGILRSRPDLLASTAQRVDGDGLTAGKLLVDSKAKEPLPSESPTLEKFVVLLCKELNLRGQWAKMAAAVAAQADALGAGRDTPPLTLAATVCVLVVERHPPKEAPVGVEEAWSIPPVGLEEKDLLETYQMQLLPHLQALLDASQEAILPTAPPALGLGGGLSSGLADPRIPALLASAGMLAACKFLNLDKKGHKSDLAARLEEWYEREAAPKRKKQKTDGGLAASGPGTSSGIPTAAPTPQSVLGGLLPPGATHGPLVGSSDASAGPEASEVERGVGAVVEVMPVEESFRGSRYEAVVLETDGGRTKIRFTSFTEEEAEWAAKLRVGSLVEMYADGGWWDVLVGEMSTARLTREVSYLCRSPNSGDEHEVTASYLRPRWEWRRRQLASAVYSLLTTVQPPPVADVTYISVAVVAPRAMQKGETLRCALPNGSFFQLPISGNIAAGTPLGCKVPQKAPPPQPVRFLIVPPGMGYGAKVTALSPNGHVAHVGVPLAPPPPGSRMAVPVPQEQAARFEGPTAYERLQQQRRSAGQLISRKARNHEKAAKASEDGGEAQMQAQQAQQVTCAPAVVDEEVRSPTRDVAALAPAAASVMSGSGSGAAQLEGVDQVVGHEVGTGLGKLRNRTIYRDPADGRFKIFSEGNETVLHNKHTWTRSIHPAFAAGLGELPPGISPSDASADLYAEDALSGGQPPPPTGSGGCGVHGEVGRRSDVR</sequence>
<dbReference type="KEGG" id="ehx:EMIHUDRAFT_220626"/>
<evidence type="ECO:0000256" key="1">
    <source>
        <dbReference type="SAM" id="Coils"/>
    </source>
</evidence>
<dbReference type="EnsemblProtists" id="EOD04844">
    <property type="protein sequence ID" value="EOD04844"/>
    <property type="gene ID" value="EMIHUDRAFT_220626"/>
</dbReference>
<keyword evidence="4" id="KW-1185">Reference proteome</keyword>
<evidence type="ECO:0000256" key="2">
    <source>
        <dbReference type="SAM" id="MobiDB-lite"/>
    </source>
</evidence>
<feature type="region of interest" description="Disordered" evidence="2">
    <location>
        <begin position="1124"/>
        <end position="1187"/>
    </location>
</feature>
<feature type="region of interest" description="Disordered" evidence="2">
    <location>
        <begin position="1589"/>
        <end position="1628"/>
    </location>
</feature>
<name>A0A0D3I0Q9_EMIH1</name>
<feature type="region of interest" description="Disordered" evidence="2">
    <location>
        <begin position="1443"/>
        <end position="1475"/>
    </location>
</feature>
<evidence type="ECO:0008006" key="5">
    <source>
        <dbReference type="Google" id="ProtNLM"/>
    </source>
</evidence>
<dbReference type="Proteomes" id="UP000013827">
    <property type="component" value="Unassembled WGS sequence"/>
</dbReference>